<keyword evidence="3" id="KW-1185">Reference proteome</keyword>
<keyword evidence="1" id="KW-0472">Membrane</keyword>
<keyword evidence="1" id="KW-0812">Transmembrane</keyword>
<proteinExistence type="predicted"/>
<protein>
    <submittedName>
        <fullName evidence="2">Uncharacterized protein</fullName>
    </submittedName>
</protein>
<reference evidence="2" key="1">
    <citation type="submission" date="2023-03" db="EMBL/GenBank/DDBJ databases">
        <title>Actinoallomurus iriomotensis NBRC 103684.</title>
        <authorList>
            <person name="Ichikawa N."/>
            <person name="Sato H."/>
            <person name="Tonouchi N."/>
        </authorList>
    </citation>
    <scope>NUCLEOTIDE SEQUENCE</scope>
    <source>
        <strain evidence="2">NBRC 103684</strain>
    </source>
</reference>
<name>A0A9W6SCF9_9ACTN</name>
<evidence type="ECO:0000256" key="1">
    <source>
        <dbReference type="SAM" id="Phobius"/>
    </source>
</evidence>
<dbReference type="Proteomes" id="UP001165074">
    <property type="component" value="Unassembled WGS sequence"/>
</dbReference>
<evidence type="ECO:0000313" key="3">
    <source>
        <dbReference type="Proteomes" id="UP001165074"/>
    </source>
</evidence>
<organism evidence="2 3">
    <name type="scientific">Actinoallomurus iriomotensis</name>
    <dbReference type="NCBI Taxonomy" id="478107"/>
    <lineage>
        <taxon>Bacteria</taxon>
        <taxon>Bacillati</taxon>
        <taxon>Actinomycetota</taxon>
        <taxon>Actinomycetes</taxon>
        <taxon>Streptosporangiales</taxon>
        <taxon>Thermomonosporaceae</taxon>
        <taxon>Actinoallomurus</taxon>
    </lineage>
</organism>
<evidence type="ECO:0000313" key="2">
    <source>
        <dbReference type="EMBL" id="GLY91034.1"/>
    </source>
</evidence>
<feature type="transmembrane region" description="Helical" evidence="1">
    <location>
        <begin position="54"/>
        <end position="79"/>
    </location>
</feature>
<dbReference type="EMBL" id="BSTK01000018">
    <property type="protein sequence ID" value="GLY91034.1"/>
    <property type="molecule type" value="Genomic_DNA"/>
</dbReference>
<keyword evidence="1" id="KW-1133">Transmembrane helix</keyword>
<dbReference type="AlphaFoldDB" id="A0A9W6SCF9"/>
<comment type="caution">
    <text evidence="2">The sequence shown here is derived from an EMBL/GenBank/DDBJ whole genome shotgun (WGS) entry which is preliminary data.</text>
</comment>
<feature type="transmembrane region" description="Helical" evidence="1">
    <location>
        <begin position="24"/>
        <end position="42"/>
    </location>
</feature>
<sequence>MMSEEREPWPADDPWYRFTPRNLAVGYLSLFAALICLGWSVMSLLDDDTGTRQTIFFAIFGAVAVFWLVRTTNGLRVLLRRRSGR</sequence>
<gene>
    <name evidence="2" type="ORF">Airi02_089630</name>
</gene>
<accession>A0A9W6SCF9</accession>